<dbReference type="InterPro" id="IPR025944">
    <property type="entry name" value="Sigma_54_int_dom_CS"/>
</dbReference>
<reference evidence="7" key="1">
    <citation type="journal article" date="2015" name="Proc. Natl. Acad. Sci. U.S.A.">
        <title>Networks of energetic and metabolic interactions define dynamics in microbial communities.</title>
        <authorList>
            <person name="Embree M."/>
            <person name="Liu J.K."/>
            <person name="Al-Bassam M.M."/>
            <person name="Zengler K."/>
        </authorList>
    </citation>
    <scope>NUCLEOTIDE SEQUENCE</scope>
</reference>
<dbReference type="Gene3D" id="1.10.8.60">
    <property type="match status" value="1"/>
</dbReference>
<evidence type="ECO:0000259" key="6">
    <source>
        <dbReference type="PROSITE" id="PS50045"/>
    </source>
</evidence>
<dbReference type="PROSITE" id="PS00676">
    <property type="entry name" value="SIGMA54_INTERACT_2"/>
    <property type="match status" value="1"/>
</dbReference>
<dbReference type="PROSITE" id="PS00688">
    <property type="entry name" value="SIGMA54_INTERACT_3"/>
    <property type="match status" value="1"/>
</dbReference>
<dbReference type="GO" id="GO:0005524">
    <property type="term" value="F:ATP binding"/>
    <property type="evidence" value="ECO:0007669"/>
    <property type="project" value="UniProtKB-KW"/>
</dbReference>
<evidence type="ECO:0000256" key="1">
    <source>
        <dbReference type="ARBA" id="ARBA00022741"/>
    </source>
</evidence>
<dbReference type="PROSITE" id="PS00675">
    <property type="entry name" value="SIGMA54_INTERACT_1"/>
    <property type="match status" value="1"/>
</dbReference>
<keyword evidence="4" id="KW-0238">DNA-binding</keyword>
<dbReference type="CDD" id="cd00009">
    <property type="entry name" value="AAA"/>
    <property type="match status" value="1"/>
</dbReference>
<dbReference type="InterPro" id="IPR003593">
    <property type="entry name" value="AAA+_ATPase"/>
</dbReference>
<dbReference type="AlphaFoldDB" id="A0A0W8FV13"/>
<dbReference type="InterPro" id="IPR025943">
    <property type="entry name" value="Sigma_54_int_dom_ATP-bd_2"/>
</dbReference>
<dbReference type="InterPro" id="IPR058031">
    <property type="entry name" value="AAA_lid_NorR"/>
</dbReference>
<gene>
    <name evidence="7" type="ORF">ASZ90_005495</name>
</gene>
<dbReference type="Pfam" id="PF25601">
    <property type="entry name" value="AAA_lid_14"/>
    <property type="match status" value="1"/>
</dbReference>
<evidence type="ECO:0000256" key="5">
    <source>
        <dbReference type="ARBA" id="ARBA00023163"/>
    </source>
</evidence>
<dbReference type="GO" id="GO:0006355">
    <property type="term" value="P:regulation of DNA-templated transcription"/>
    <property type="evidence" value="ECO:0007669"/>
    <property type="project" value="InterPro"/>
</dbReference>
<dbReference type="PANTHER" id="PTHR32071:SF121">
    <property type="entry name" value="SIGMA L-DEPENDENT TRANSCRIPTIONAL REGULATOR YQIR-RELATED"/>
    <property type="match status" value="1"/>
</dbReference>
<dbReference type="PANTHER" id="PTHR32071">
    <property type="entry name" value="TRANSCRIPTIONAL REGULATORY PROTEIN"/>
    <property type="match status" value="1"/>
</dbReference>
<keyword evidence="2" id="KW-0067">ATP-binding</keyword>
<dbReference type="InterPro" id="IPR009057">
    <property type="entry name" value="Homeodomain-like_sf"/>
</dbReference>
<accession>A0A0W8FV13</accession>
<dbReference type="PRINTS" id="PR01590">
    <property type="entry name" value="HTHFIS"/>
</dbReference>
<dbReference type="InterPro" id="IPR025662">
    <property type="entry name" value="Sigma_54_int_dom_ATP-bd_1"/>
</dbReference>
<dbReference type="PROSITE" id="PS50045">
    <property type="entry name" value="SIGMA54_INTERACT_4"/>
    <property type="match status" value="1"/>
</dbReference>
<keyword evidence="1" id="KW-0547">Nucleotide-binding</keyword>
<sequence>MTTQEFQNKFGIIGKSQEIRDLSDIAMQVANSDISVLIYGESGTGKEIFARAIHGASRRSNKKLVSVNCGAIPEGILESELFGHKKGSFTGAFEDRKGYFEIADGGTLFLDEIAEMPLTTQVKLLRVLETKEFMRIGSETVTKVDVRIIAASNKDLQDEVAAKRFRNDLYFRLKAVSLNIPPLRKRPGDIPALVEHFIESYAAENNSIKPQLSKEAWDLLYNYKWPGNIRELKNAVETATALSREPILTETDFLPLLTTRDASEQIKNLPVHLNRSPEALDREMIYRALIEIKKDLIELKDIALNNQSELQSNGRNFHVDEVIPIDKLEKNAIENALDFTRGNKRKAAKLLNISERTLYRKLKEYEIQ</sequence>
<dbReference type="InterPro" id="IPR002078">
    <property type="entry name" value="Sigma_54_int"/>
</dbReference>
<dbReference type="Gene3D" id="1.10.10.60">
    <property type="entry name" value="Homeodomain-like"/>
    <property type="match status" value="1"/>
</dbReference>
<keyword evidence="5" id="KW-0804">Transcription</keyword>
<keyword evidence="3" id="KW-0805">Transcription regulation</keyword>
<dbReference type="GO" id="GO:0043565">
    <property type="term" value="F:sequence-specific DNA binding"/>
    <property type="evidence" value="ECO:0007669"/>
    <property type="project" value="InterPro"/>
</dbReference>
<evidence type="ECO:0000313" key="7">
    <source>
        <dbReference type="EMBL" id="KUG24694.1"/>
    </source>
</evidence>
<dbReference type="Pfam" id="PF02954">
    <property type="entry name" value="HTH_8"/>
    <property type="match status" value="1"/>
</dbReference>
<name>A0A0W8FV13_9ZZZZ</name>
<dbReference type="InterPro" id="IPR027417">
    <property type="entry name" value="P-loop_NTPase"/>
</dbReference>
<evidence type="ECO:0000256" key="2">
    <source>
        <dbReference type="ARBA" id="ARBA00022840"/>
    </source>
</evidence>
<proteinExistence type="predicted"/>
<dbReference type="SMART" id="SM00382">
    <property type="entry name" value="AAA"/>
    <property type="match status" value="1"/>
</dbReference>
<evidence type="ECO:0000256" key="3">
    <source>
        <dbReference type="ARBA" id="ARBA00023015"/>
    </source>
</evidence>
<comment type="caution">
    <text evidence="7">The sequence shown here is derived from an EMBL/GenBank/DDBJ whole genome shotgun (WGS) entry which is preliminary data.</text>
</comment>
<dbReference type="SUPFAM" id="SSF52540">
    <property type="entry name" value="P-loop containing nucleoside triphosphate hydrolases"/>
    <property type="match status" value="1"/>
</dbReference>
<dbReference type="SUPFAM" id="SSF46689">
    <property type="entry name" value="Homeodomain-like"/>
    <property type="match status" value="1"/>
</dbReference>
<dbReference type="Gene3D" id="3.40.50.300">
    <property type="entry name" value="P-loop containing nucleotide triphosphate hydrolases"/>
    <property type="match status" value="1"/>
</dbReference>
<organism evidence="7">
    <name type="scientific">hydrocarbon metagenome</name>
    <dbReference type="NCBI Taxonomy" id="938273"/>
    <lineage>
        <taxon>unclassified sequences</taxon>
        <taxon>metagenomes</taxon>
        <taxon>ecological metagenomes</taxon>
    </lineage>
</organism>
<dbReference type="FunFam" id="3.40.50.300:FF:000006">
    <property type="entry name" value="DNA-binding transcriptional regulator NtrC"/>
    <property type="match status" value="1"/>
</dbReference>
<dbReference type="Pfam" id="PF00158">
    <property type="entry name" value="Sigma54_activat"/>
    <property type="match status" value="1"/>
</dbReference>
<feature type="domain" description="Sigma-54 factor interaction" evidence="6">
    <location>
        <begin position="12"/>
        <end position="241"/>
    </location>
</feature>
<evidence type="ECO:0000256" key="4">
    <source>
        <dbReference type="ARBA" id="ARBA00023125"/>
    </source>
</evidence>
<dbReference type="EMBL" id="LNQE01000833">
    <property type="protein sequence ID" value="KUG24694.1"/>
    <property type="molecule type" value="Genomic_DNA"/>
</dbReference>
<dbReference type="InterPro" id="IPR002197">
    <property type="entry name" value="HTH_Fis"/>
</dbReference>
<protein>
    <submittedName>
        <fullName evidence="7">Response regulator of zinc sigma-54-dependent two-component system</fullName>
    </submittedName>
</protein>